<organism evidence="1 2">
    <name type="scientific">Metallosphaera hakonensis JCM 8857 = DSM 7519</name>
    <dbReference type="NCBI Taxonomy" id="1293036"/>
    <lineage>
        <taxon>Archaea</taxon>
        <taxon>Thermoproteota</taxon>
        <taxon>Thermoprotei</taxon>
        <taxon>Sulfolobales</taxon>
        <taxon>Sulfolobaceae</taxon>
        <taxon>Metallosphaera</taxon>
    </lineage>
</organism>
<reference evidence="1 2" key="1">
    <citation type="submission" date="2018-05" db="EMBL/GenBank/DDBJ databases">
        <title>Complete Genome Sequences of Extremely Thermoacidophilic, Metal-Mobilizing Type-Strain Members of the Archaeal Family Sulfolobaceae: Acidianus brierleyi DSM-1651T, Acidianus sulfidivorans DSM-18786T, Metallosphaera hakonensis DSM-7519T, and Metallosphaera prunae DSM-10039T.</title>
        <authorList>
            <person name="Counts J.A."/>
            <person name="Kelly R.M."/>
        </authorList>
    </citation>
    <scope>NUCLEOTIDE SEQUENCE [LARGE SCALE GENOMIC DNA]</scope>
    <source>
        <strain evidence="1 2">HO1-1</strain>
    </source>
</reference>
<sequence length="127" mass="14862">MRAIDVLKLYMESEEYRIEVDSIDPDSLLELVEVPLEAQVIINNGIRRRLVFLAFLKIVYDCDPEFVRDYLNLQHSLEEIHKKYGVYTELEYVALHCMHAVRDEDASHALKKLKTFILSRKSNAHGL</sequence>
<dbReference type="OrthoDB" id="34414at2157"/>
<dbReference type="AlphaFoldDB" id="A0A2U9IXC9"/>
<dbReference type="Proteomes" id="UP000247586">
    <property type="component" value="Chromosome"/>
</dbReference>
<gene>
    <name evidence="1" type="ORF">DFR87_08645</name>
</gene>
<evidence type="ECO:0000313" key="1">
    <source>
        <dbReference type="EMBL" id="AWS00654.1"/>
    </source>
</evidence>
<dbReference type="KEGG" id="mhk:DFR87_08645"/>
<keyword evidence="2" id="KW-1185">Reference proteome</keyword>
<protein>
    <submittedName>
        <fullName evidence="1">Uncharacterized protein</fullName>
    </submittedName>
</protein>
<accession>A0A2U9IXC9</accession>
<name>A0A2U9IXC9_9CREN</name>
<reference evidence="2" key="2">
    <citation type="submission" date="2020-03" db="EMBL/GenBank/DDBJ databases">
        <title>Complete Genome Sequences of Extremely Thermoacidophilic, Metal-Mobilizing Type-Strain Members of the Archaeal Family Sulfolobaceae: Acidianus brierleyi DSM-1651T, Acidianus sulfidivorans DSM-18786T, Metallosphaera hakonensis DSM-7519T, and Metallosphaera prunae DSM-10039T.</title>
        <authorList>
            <person name="Counts J.A."/>
            <person name="Kelly R.M."/>
        </authorList>
    </citation>
    <scope>NUCLEOTIDE SEQUENCE [LARGE SCALE GENOMIC DNA]</scope>
    <source>
        <strain evidence="2">HO1-1</strain>
    </source>
</reference>
<proteinExistence type="predicted"/>
<reference evidence="2" key="3">
    <citation type="submission" date="2020-03" db="EMBL/GenBank/DDBJ databases">
        <title>Sequencing and Assembly of Multiple Reported Metal-Biooxidizing Members of the Extremely Thermoacidophilic Archaeal Family Sulfolobaceae.</title>
        <authorList>
            <person name="Counts J.A."/>
            <person name="Kelly R.M."/>
        </authorList>
    </citation>
    <scope>NUCLEOTIDE SEQUENCE [LARGE SCALE GENOMIC DNA]</scope>
    <source>
        <strain evidence="2">HO1-1</strain>
    </source>
</reference>
<dbReference type="EMBL" id="CP029287">
    <property type="protein sequence ID" value="AWS00654.1"/>
    <property type="molecule type" value="Genomic_DNA"/>
</dbReference>
<evidence type="ECO:0000313" key="2">
    <source>
        <dbReference type="Proteomes" id="UP000247586"/>
    </source>
</evidence>
<dbReference type="STRING" id="1293036.GCA_001315825_00860"/>